<feature type="compositionally biased region" description="Polar residues" evidence="1">
    <location>
        <begin position="51"/>
        <end position="63"/>
    </location>
</feature>
<protein>
    <submittedName>
        <fullName evidence="3">Uncharacterized protein</fullName>
    </submittedName>
</protein>
<organism evidence="3 4">
    <name type="scientific">Robertmurraya mangrovi</name>
    <dbReference type="NCBI Taxonomy" id="3098077"/>
    <lineage>
        <taxon>Bacteria</taxon>
        <taxon>Bacillati</taxon>
        <taxon>Bacillota</taxon>
        <taxon>Bacilli</taxon>
        <taxon>Bacillales</taxon>
        <taxon>Bacillaceae</taxon>
        <taxon>Robertmurraya</taxon>
    </lineage>
</organism>
<evidence type="ECO:0000256" key="1">
    <source>
        <dbReference type="SAM" id="MobiDB-lite"/>
    </source>
</evidence>
<evidence type="ECO:0000313" key="4">
    <source>
        <dbReference type="Proteomes" id="UP001290455"/>
    </source>
</evidence>
<proteinExistence type="predicted"/>
<keyword evidence="2" id="KW-0812">Transmembrane</keyword>
<keyword evidence="2" id="KW-0472">Membrane</keyword>
<comment type="caution">
    <text evidence="3">The sequence shown here is derived from an EMBL/GenBank/DDBJ whole genome shotgun (WGS) entry which is preliminary data.</text>
</comment>
<dbReference type="RefSeq" id="WP_322447359.1">
    <property type="nucleotide sequence ID" value="NZ_JAXOFX010000010.1"/>
</dbReference>
<reference evidence="3 4" key="1">
    <citation type="submission" date="2023-11" db="EMBL/GenBank/DDBJ databases">
        <title>Bacillus jintuensis, isolated from a mudflat on the Beibu Gulf coast.</title>
        <authorList>
            <person name="Li M."/>
        </authorList>
    </citation>
    <scope>NUCLEOTIDE SEQUENCE [LARGE SCALE GENOMIC DNA]</scope>
    <source>
        <strain evidence="3 4">31A1R</strain>
    </source>
</reference>
<sequence length="63" mass="7266">MLIVWGIVMVCVAGLLVFGKYLDSKTDRYRQMSDKKVKEEIESVKDRTSKESYPTNINNHGPF</sequence>
<feature type="region of interest" description="Disordered" evidence="1">
    <location>
        <begin position="40"/>
        <end position="63"/>
    </location>
</feature>
<keyword evidence="2" id="KW-1133">Transmembrane helix</keyword>
<name>A0ABU5J0X3_9BACI</name>
<feature type="compositionally biased region" description="Basic and acidic residues" evidence="1">
    <location>
        <begin position="40"/>
        <end position="50"/>
    </location>
</feature>
<gene>
    <name evidence="3" type="ORF">SM124_15175</name>
</gene>
<dbReference type="EMBL" id="JAXOFX010000010">
    <property type="protein sequence ID" value="MDZ5473059.1"/>
    <property type="molecule type" value="Genomic_DNA"/>
</dbReference>
<feature type="transmembrane region" description="Helical" evidence="2">
    <location>
        <begin position="6"/>
        <end position="22"/>
    </location>
</feature>
<evidence type="ECO:0000256" key="2">
    <source>
        <dbReference type="SAM" id="Phobius"/>
    </source>
</evidence>
<keyword evidence="4" id="KW-1185">Reference proteome</keyword>
<accession>A0ABU5J0X3</accession>
<evidence type="ECO:0000313" key="3">
    <source>
        <dbReference type="EMBL" id="MDZ5473059.1"/>
    </source>
</evidence>
<dbReference type="Proteomes" id="UP001290455">
    <property type="component" value="Unassembled WGS sequence"/>
</dbReference>